<evidence type="ECO:0008006" key="3">
    <source>
        <dbReference type="Google" id="ProtNLM"/>
    </source>
</evidence>
<proteinExistence type="predicted"/>
<evidence type="ECO:0000313" key="2">
    <source>
        <dbReference type="Proteomes" id="UP001055453"/>
    </source>
</evidence>
<sequence>MINQIVTLESCWHSSVPWGNAMPQLAVQMLEKVFLSSSDISGYCCGVQWERQEWIYAIVCCREILYLPQEEFFGTKLVKKCTVGTPVFELGDLVEVDFGESPTRRIIQGIFSLKNTWLYAVEWRSPILEEITLNQSRIIWLADVDLAKVNV</sequence>
<organism evidence="1 2">
    <name type="scientific">Nostoc cf. commune SO-36</name>
    <dbReference type="NCBI Taxonomy" id="449208"/>
    <lineage>
        <taxon>Bacteria</taxon>
        <taxon>Bacillati</taxon>
        <taxon>Cyanobacteriota</taxon>
        <taxon>Cyanophyceae</taxon>
        <taxon>Nostocales</taxon>
        <taxon>Nostocaceae</taxon>
        <taxon>Nostoc</taxon>
    </lineage>
</organism>
<reference evidence="1" key="1">
    <citation type="submission" date="2022-04" db="EMBL/GenBank/DDBJ databases">
        <title>Complete genome sequence of a cyanobacterium, Nostoc sp. SO-36, isolated in Antarctica.</title>
        <authorList>
            <person name="Kanesaki Y."/>
            <person name="Effendi D."/>
            <person name="Sakamoto T."/>
            <person name="Ohtani S."/>
            <person name="Awai K."/>
        </authorList>
    </citation>
    <scope>NUCLEOTIDE SEQUENCE</scope>
    <source>
        <strain evidence="1">SO-36</strain>
    </source>
</reference>
<protein>
    <recommendedName>
        <fullName evidence="3">DUF1392 domain-containing protein</fullName>
    </recommendedName>
</protein>
<accession>A0ABN6Q4U3</accession>
<name>A0ABN6Q4U3_NOSCO</name>
<dbReference type="InterPro" id="IPR009824">
    <property type="entry name" value="DUF1392"/>
</dbReference>
<dbReference type="Pfam" id="PF07154">
    <property type="entry name" value="DUF1392"/>
    <property type="match status" value="1"/>
</dbReference>
<dbReference type="Proteomes" id="UP001055453">
    <property type="component" value="Chromosome"/>
</dbReference>
<dbReference type="EMBL" id="AP025732">
    <property type="protein sequence ID" value="BDI18261.1"/>
    <property type="molecule type" value="Genomic_DNA"/>
</dbReference>
<gene>
    <name evidence="1" type="ORF">ANSO36C_40630</name>
</gene>
<evidence type="ECO:0000313" key="1">
    <source>
        <dbReference type="EMBL" id="BDI18261.1"/>
    </source>
</evidence>
<keyword evidence="2" id="KW-1185">Reference proteome</keyword>